<dbReference type="AlphaFoldDB" id="A0A1M5SRW2"/>
<feature type="domain" description="YdbS-like PH" evidence="1">
    <location>
        <begin position="2"/>
        <end position="42"/>
    </location>
</feature>
<dbReference type="Proteomes" id="UP000243255">
    <property type="component" value="Unassembled WGS sequence"/>
</dbReference>
<gene>
    <name evidence="2" type="ORF">SAMN04488530_1457</name>
</gene>
<evidence type="ECO:0000313" key="2">
    <source>
        <dbReference type="EMBL" id="SHH41190.1"/>
    </source>
</evidence>
<name>A0A1M5SRW2_9FIRM</name>
<dbReference type="Pfam" id="PF03703">
    <property type="entry name" value="bPH_2"/>
    <property type="match status" value="1"/>
</dbReference>
<organism evidence="2 3">
    <name type="scientific">Asaccharospora irregularis DSM 2635</name>
    <dbReference type="NCBI Taxonomy" id="1121321"/>
    <lineage>
        <taxon>Bacteria</taxon>
        <taxon>Bacillati</taxon>
        <taxon>Bacillota</taxon>
        <taxon>Clostridia</taxon>
        <taxon>Peptostreptococcales</taxon>
        <taxon>Peptostreptococcaceae</taxon>
        <taxon>Asaccharospora</taxon>
    </lineage>
</organism>
<accession>A0A1M5SRW2</accession>
<sequence length="70" mass="7853">MFANKEFTIAKKDIRSIEMNQSLLARLFKCYSIDVKVVGVGNNNGPACITTGYFPKEKIELLVSDLIDKL</sequence>
<proteinExistence type="predicted"/>
<protein>
    <submittedName>
        <fullName evidence="2">PH domain-containing protein</fullName>
    </submittedName>
</protein>
<evidence type="ECO:0000259" key="1">
    <source>
        <dbReference type="Pfam" id="PF03703"/>
    </source>
</evidence>
<reference evidence="3" key="1">
    <citation type="submission" date="2016-11" db="EMBL/GenBank/DDBJ databases">
        <authorList>
            <person name="Varghese N."/>
            <person name="Submissions S."/>
        </authorList>
    </citation>
    <scope>NUCLEOTIDE SEQUENCE [LARGE SCALE GENOMIC DNA]</scope>
    <source>
        <strain evidence="3">DSM 2635</strain>
    </source>
</reference>
<keyword evidence="3" id="KW-1185">Reference proteome</keyword>
<evidence type="ECO:0000313" key="3">
    <source>
        <dbReference type="Proteomes" id="UP000243255"/>
    </source>
</evidence>
<dbReference type="EMBL" id="FQWX01000045">
    <property type="protein sequence ID" value="SHH41190.1"/>
    <property type="molecule type" value="Genomic_DNA"/>
</dbReference>
<dbReference type="InterPro" id="IPR005182">
    <property type="entry name" value="YdbS-like_PH"/>
</dbReference>